<feature type="transmembrane region" description="Helical" evidence="7">
    <location>
        <begin position="331"/>
        <end position="357"/>
    </location>
</feature>
<comment type="caution">
    <text evidence="10">The sequence shown here is derived from an EMBL/GenBank/DDBJ whole genome shotgun (WGS) entry which is preliminary data.</text>
</comment>
<dbReference type="PANTHER" id="PTHR30572">
    <property type="entry name" value="MEMBRANE COMPONENT OF TRANSPORTER-RELATED"/>
    <property type="match status" value="1"/>
</dbReference>
<gene>
    <name evidence="10" type="ORF">GWO12_13435</name>
</gene>
<evidence type="ECO:0000256" key="3">
    <source>
        <dbReference type="ARBA" id="ARBA00022692"/>
    </source>
</evidence>
<dbReference type="EMBL" id="JAACAK010000113">
    <property type="protein sequence ID" value="NIR76092.1"/>
    <property type="molecule type" value="Genomic_DNA"/>
</dbReference>
<protein>
    <submittedName>
        <fullName evidence="10">ABC transporter permease</fullName>
    </submittedName>
</protein>
<evidence type="ECO:0000256" key="1">
    <source>
        <dbReference type="ARBA" id="ARBA00004651"/>
    </source>
</evidence>
<organism evidence="10 11">
    <name type="scientific">Candidatus Kutchimonas denitrificans</name>
    <dbReference type="NCBI Taxonomy" id="3056748"/>
    <lineage>
        <taxon>Bacteria</taxon>
        <taxon>Pseudomonadati</taxon>
        <taxon>Gemmatimonadota</taxon>
        <taxon>Gemmatimonadia</taxon>
        <taxon>Candidatus Palauibacterales</taxon>
        <taxon>Candidatus Palauibacteraceae</taxon>
        <taxon>Candidatus Kutchimonas</taxon>
    </lineage>
</organism>
<evidence type="ECO:0000259" key="8">
    <source>
        <dbReference type="Pfam" id="PF02687"/>
    </source>
</evidence>
<evidence type="ECO:0000256" key="6">
    <source>
        <dbReference type="ARBA" id="ARBA00038076"/>
    </source>
</evidence>
<proteinExistence type="inferred from homology"/>
<dbReference type="InterPro" id="IPR050250">
    <property type="entry name" value="Macrolide_Exporter_MacB"/>
</dbReference>
<keyword evidence="3 7" id="KW-0812">Transmembrane</keyword>
<keyword evidence="5 7" id="KW-0472">Membrane</keyword>
<feature type="domain" description="ABC3 transporter permease C-terminal" evidence="8">
    <location>
        <begin position="287"/>
        <end position="407"/>
    </location>
</feature>
<dbReference type="GO" id="GO:0005886">
    <property type="term" value="C:plasma membrane"/>
    <property type="evidence" value="ECO:0007669"/>
    <property type="project" value="UniProtKB-SubCell"/>
</dbReference>
<feature type="transmembrane region" description="Helical" evidence="7">
    <location>
        <begin position="20"/>
        <end position="40"/>
    </location>
</feature>
<keyword evidence="4 7" id="KW-1133">Transmembrane helix</keyword>
<evidence type="ECO:0000259" key="9">
    <source>
        <dbReference type="Pfam" id="PF12704"/>
    </source>
</evidence>
<feature type="transmembrane region" description="Helical" evidence="7">
    <location>
        <begin position="377"/>
        <end position="397"/>
    </location>
</feature>
<sequence>MWRILLGEFIGDLREQKTRVLLTMFAITWGTIAVVLLLAFGEGLRQAIVKGLLNAGERIFMVYGGTTSQEFEGLPRGRRIRLSEEDLDLITRSIEEIDLVSPSYGRWGTTLEYGDNKTTTYMEGVYPAFEEMRRMYPRADSRFINQRDLDDRRRVLFLGNEIAEELFGAEDPVGQIVMLDDLPFVVIGVMQKKFQDSMNNGPDSRRAIIPASTFSAVYGNRYVNHLLLRPRNPARAEFVKQRLFTVLGARYKFDPDDERALPMWDFIEDEKMSNQIALGIEIFLGLVGMFTLLVAGVGVANIMYVVVRERTKEIGIKLAIGAKKRHIMNQFVFEALALTCVGGGVGLGFSTAVVLLVDSLPAEDGAAVYLANPKLSPPIALLCVVILIAIGLIAGVLPARRAAKVDPVESLRYE</sequence>
<name>A0AAE4ZBA7_9BACT</name>
<evidence type="ECO:0000256" key="7">
    <source>
        <dbReference type="SAM" id="Phobius"/>
    </source>
</evidence>
<dbReference type="GO" id="GO:0022857">
    <property type="term" value="F:transmembrane transporter activity"/>
    <property type="evidence" value="ECO:0007669"/>
    <property type="project" value="TreeGrafter"/>
</dbReference>
<feature type="domain" description="MacB-like periplasmic core" evidence="9">
    <location>
        <begin position="21"/>
        <end position="243"/>
    </location>
</feature>
<dbReference type="InterPro" id="IPR003838">
    <property type="entry name" value="ABC3_permease_C"/>
</dbReference>
<evidence type="ECO:0000256" key="4">
    <source>
        <dbReference type="ARBA" id="ARBA00022989"/>
    </source>
</evidence>
<dbReference type="Pfam" id="PF02687">
    <property type="entry name" value="FtsX"/>
    <property type="match status" value="1"/>
</dbReference>
<comment type="similarity">
    <text evidence="6">Belongs to the ABC-4 integral membrane protein family.</text>
</comment>
<feature type="transmembrane region" description="Helical" evidence="7">
    <location>
        <begin position="282"/>
        <end position="307"/>
    </location>
</feature>
<dbReference type="PANTHER" id="PTHR30572:SF4">
    <property type="entry name" value="ABC TRANSPORTER PERMEASE YTRF"/>
    <property type="match status" value="1"/>
</dbReference>
<dbReference type="InterPro" id="IPR025857">
    <property type="entry name" value="MacB_PCD"/>
</dbReference>
<dbReference type="AlphaFoldDB" id="A0AAE4ZBA7"/>
<reference evidence="10 11" key="1">
    <citation type="submission" date="2020-01" db="EMBL/GenBank/DDBJ databases">
        <title>Genomes assembled from Gulf of Kutch pelagic sediment metagenomes.</title>
        <authorList>
            <person name="Chandrashekar M."/>
            <person name="Mahajan M.S."/>
            <person name="Dave K.J."/>
            <person name="Vatsa P."/>
            <person name="Nathani N.M."/>
        </authorList>
    </citation>
    <scope>NUCLEOTIDE SEQUENCE [LARGE SCALE GENOMIC DNA]</scope>
    <source>
        <strain evidence="10">KS3-K002</strain>
    </source>
</reference>
<comment type="subcellular location">
    <subcellularLocation>
        <location evidence="1">Cell membrane</location>
        <topology evidence="1">Multi-pass membrane protein</topology>
    </subcellularLocation>
</comment>
<dbReference type="Pfam" id="PF12704">
    <property type="entry name" value="MacB_PCD"/>
    <property type="match status" value="1"/>
</dbReference>
<keyword evidence="2" id="KW-1003">Cell membrane</keyword>
<dbReference type="Proteomes" id="UP000702544">
    <property type="component" value="Unassembled WGS sequence"/>
</dbReference>
<evidence type="ECO:0000256" key="5">
    <source>
        <dbReference type="ARBA" id="ARBA00023136"/>
    </source>
</evidence>
<evidence type="ECO:0000313" key="11">
    <source>
        <dbReference type="Proteomes" id="UP000702544"/>
    </source>
</evidence>
<evidence type="ECO:0000313" key="10">
    <source>
        <dbReference type="EMBL" id="NIR76092.1"/>
    </source>
</evidence>
<evidence type="ECO:0000256" key="2">
    <source>
        <dbReference type="ARBA" id="ARBA00022475"/>
    </source>
</evidence>
<accession>A0AAE4ZBA7</accession>